<dbReference type="Pfam" id="PF13581">
    <property type="entry name" value="HATPase_c_2"/>
    <property type="match status" value="1"/>
</dbReference>
<dbReference type="Proteomes" id="UP000319865">
    <property type="component" value="Unassembled WGS sequence"/>
</dbReference>
<keyword evidence="4" id="KW-0808">Transferase</keyword>
<reference evidence="4 5" key="1">
    <citation type="submission" date="2019-06" db="EMBL/GenBank/DDBJ databases">
        <title>Sequencing the genomes of 1000 actinobacteria strains.</title>
        <authorList>
            <person name="Klenk H.-P."/>
        </authorList>
    </citation>
    <scope>NUCLEOTIDE SEQUENCE [LARGE SCALE GENOMIC DNA]</scope>
    <source>
        <strain evidence="4 5">DSM 46837</strain>
    </source>
</reference>
<gene>
    <name evidence="4" type="ORF">FHU33_3639</name>
</gene>
<organism evidence="4 5">
    <name type="scientific">Blastococcus colisei</name>
    <dbReference type="NCBI Taxonomy" id="1564162"/>
    <lineage>
        <taxon>Bacteria</taxon>
        <taxon>Bacillati</taxon>
        <taxon>Actinomycetota</taxon>
        <taxon>Actinomycetes</taxon>
        <taxon>Geodermatophilales</taxon>
        <taxon>Geodermatophilaceae</taxon>
        <taxon>Blastococcus</taxon>
    </lineage>
</organism>
<dbReference type="InterPro" id="IPR003594">
    <property type="entry name" value="HATPase_dom"/>
</dbReference>
<sequence length="169" mass="18014">MSEPMWGERIAPQPGASDSAAIWDGRPWTVADVTELRLQMRAGLADGARPCDADDDDIEKLLLVFEELTSNGLRHGQAPVRVVVTTTASGWLIDVSDAAADRPPTPAVGRDAADGGLGLYLVARLSAAHGWAVHGDRKHVWARIDYASPPPPTPAPPRPRSRGGQDASR</sequence>
<dbReference type="Gene3D" id="3.30.565.10">
    <property type="entry name" value="Histidine kinase-like ATPase, C-terminal domain"/>
    <property type="match status" value="1"/>
</dbReference>
<dbReference type="InterPro" id="IPR036890">
    <property type="entry name" value="HATPase_C_sf"/>
</dbReference>
<dbReference type="SUPFAM" id="SSF55874">
    <property type="entry name" value="ATPase domain of HSP90 chaperone/DNA topoisomerase II/histidine kinase"/>
    <property type="match status" value="1"/>
</dbReference>
<evidence type="ECO:0000256" key="1">
    <source>
        <dbReference type="ARBA" id="ARBA00022527"/>
    </source>
</evidence>
<feature type="compositionally biased region" description="Pro residues" evidence="2">
    <location>
        <begin position="148"/>
        <end position="158"/>
    </location>
</feature>
<keyword evidence="1" id="KW-0723">Serine/threonine-protein kinase</keyword>
<evidence type="ECO:0000259" key="3">
    <source>
        <dbReference type="Pfam" id="PF13581"/>
    </source>
</evidence>
<dbReference type="PANTHER" id="PTHR35526">
    <property type="entry name" value="ANTI-SIGMA-F FACTOR RSBW-RELATED"/>
    <property type="match status" value="1"/>
</dbReference>
<name>A0A543PJB0_9ACTN</name>
<dbReference type="EMBL" id="VFQE01000001">
    <property type="protein sequence ID" value="TQN44148.1"/>
    <property type="molecule type" value="Genomic_DNA"/>
</dbReference>
<accession>A0A543PJB0</accession>
<dbReference type="PANTHER" id="PTHR35526:SF3">
    <property type="entry name" value="ANTI-SIGMA-F FACTOR RSBW"/>
    <property type="match status" value="1"/>
</dbReference>
<dbReference type="GO" id="GO:0004674">
    <property type="term" value="F:protein serine/threonine kinase activity"/>
    <property type="evidence" value="ECO:0007669"/>
    <property type="project" value="UniProtKB-KW"/>
</dbReference>
<feature type="domain" description="Histidine kinase/HSP90-like ATPase" evidence="3">
    <location>
        <begin position="31"/>
        <end position="142"/>
    </location>
</feature>
<dbReference type="CDD" id="cd16936">
    <property type="entry name" value="HATPase_RsbW-like"/>
    <property type="match status" value="1"/>
</dbReference>
<protein>
    <submittedName>
        <fullName evidence="4">Histidine kinase-like protein</fullName>
    </submittedName>
</protein>
<comment type="caution">
    <text evidence="4">The sequence shown here is derived from an EMBL/GenBank/DDBJ whole genome shotgun (WGS) entry which is preliminary data.</text>
</comment>
<evidence type="ECO:0000313" key="5">
    <source>
        <dbReference type="Proteomes" id="UP000319865"/>
    </source>
</evidence>
<keyword evidence="5" id="KW-1185">Reference proteome</keyword>
<evidence type="ECO:0000256" key="2">
    <source>
        <dbReference type="SAM" id="MobiDB-lite"/>
    </source>
</evidence>
<keyword evidence="4" id="KW-0418">Kinase</keyword>
<proteinExistence type="predicted"/>
<dbReference type="InterPro" id="IPR050267">
    <property type="entry name" value="Anti-sigma-factor_SerPK"/>
</dbReference>
<dbReference type="RefSeq" id="WP_246063807.1">
    <property type="nucleotide sequence ID" value="NZ_VFQE01000001.1"/>
</dbReference>
<feature type="region of interest" description="Disordered" evidence="2">
    <location>
        <begin position="144"/>
        <end position="169"/>
    </location>
</feature>
<evidence type="ECO:0000313" key="4">
    <source>
        <dbReference type="EMBL" id="TQN44148.1"/>
    </source>
</evidence>
<dbReference type="AlphaFoldDB" id="A0A543PJB0"/>